<feature type="transmembrane region" description="Helical" evidence="9">
    <location>
        <begin position="393"/>
        <end position="414"/>
    </location>
</feature>
<evidence type="ECO:0000256" key="9">
    <source>
        <dbReference type="RuleBase" id="RU362011"/>
    </source>
</evidence>
<feature type="transmembrane region" description="Helical" evidence="9">
    <location>
        <begin position="348"/>
        <end position="372"/>
    </location>
</feature>
<dbReference type="InterPro" id="IPR006667">
    <property type="entry name" value="SLC41_membr_dom"/>
</dbReference>
<keyword evidence="4 9" id="KW-0812">Transmembrane</keyword>
<keyword evidence="7 9" id="KW-0472">Membrane</keyword>
<keyword evidence="8" id="KW-0129">CBS domain</keyword>
<dbReference type="PROSITE" id="PS51371">
    <property type="entry name" value="CBS"/>
    <property type="match status" value="2"/>
</dbReference>
<evidence type="ECO:0000256" key="7">
    <source>
        <dbReference type="ARBA" id="ARBA00023136"/>
    </source>
</evidence>
<dbReference type="GO" id="GO:0046872">
    <property type="term" value="F:metal ion binding"/>
    <property type="evidence" value="ECO:0007669"/>
    <property type="project" value="UniProtKB-KW"/>
</dbReference>
<feature type="domain" description="CBS" evidence="10">
    <location>
        <begin position="173"/>
        <end position="235"/>
    </location>
</feature>
<evidence type="ECO:0000313" key="12">
    <source>
        <dbReference type="Proteomes" id="UP000018877"/>
    </source>
</evidence>
<evidence type="ECO:0000256" key="4">
    <source>
        <dbReference type="ARBA" id="ARBA00022692"/>
    </source>
</evidence>
<dbReference type="CDD" id="cd04606">
    <property type="entry name" value="CBS_pair_Mg_transporter"/>
    <property type="match status" value="1"/>
</dbReference>
<dbReference type="InterPro" id="IPR006669">
    <property type="entry name" value="MgtE_transporter"/>
</dbReference>
<keyword evidence="3 9" id="KW-0813">Transport</keyword>
<keyword evidence="6 9" id="KW-1133">Transmembrane helix</keyword>
<dbReference type="Pfam" id="PF03448">
    <property type="entry name" value="MgtE_N"/>
    <property type="match status" value="1"/>
</dbReference>
<dbReference type="InterPro" id="IPR038076">
    <property type="entry name" value="MgtE_N_sf"/>
</dbReference>
<dbReference type="Pfam" id="PF00571">
    <property type="entry name" value="CBS"/>
    <property type="match status" value="2"/>
</dbReference>
<comment type="similarity">
    <text evidence="2 9">Belongs to the SLC41A transporter family.</text>
</comment>
<dbReference type="SUPFAM" id="SSF158791">
    <property type="entry name" value="MgtE N-terminal domain-like"/>
    <property type="match status" value="1"/>
</dbReference>
<dbReference type="GO" id="GO:0015095">
    <property type="term" value="F:magnesium ion transmembrane transporter activity"/>
    <property type="evidence" value="ECO:0007669"/>
    <property type="project" value="UniProtKB-UniRule"/>
</dbReference>
<evidence type="ECO:0000259" key="10">
    <source>
        <dbReference type="PROSITE" id="PS51371"/>
    </source>
</evidence>
<comment type="function">
    <text evidence="9">Acts as a magnesium transporter.</text>
</comment>
<evidence type="ECO:0000256" key="1">
    <source>
        <dbReference type="ARBA" id="ARBA00004141"/>
    </source>
</evidence>
<dbReference type="Pfam" id="PF01769">
    <property type="entry name" value="MgtE"/>
    <property type="match status" value="1"/>
</dbReference>
<comment type="subcellular location">
    <subcellularLocation>
        <location evidence="9">Cell membrane</location>
        <topology evidence="9">Multi-pass membrane protein</topology>
    </subcellularLocation>
    <subcellularLocation>
        <location evidence="1">Membrane</location>
        <topology evidence="1">Multi-pass membrane protein</topology>
    </subcellularLocation>
</comment>
<dbReference type="InterPro" id="IPR046342">
    <property type="entry name" value="CBS_dom_sf"/>
</dbReference>
<feature type="transmembrane region" description="Helical" evidence="9">
    <location>
        <begin position="319"/>
        <end position="336"/>
    </location>
</feature>
<dbReference type="PANTHER" id="PTHR43773">
    <property type="entry name" value="MAGNESIUM TRANSPORTER MGTE"/>
    <property type="match status" value="1"/>
</dbReference>
<keyword evidence="9" id="KW-0479">Metal-binding</keyword>
<dbReference type="InterPro" id="IPR000644">
    <property type="entry name" value="CBS_dom"/>
</dbReference>
<dbReference type="SMART" id="SM00116">
    <property type="entry name" value="CBS"/>
    <property type="match status" value="2"/>
</dbReference>
<dbReference type="SUPFAM" id="SSF54631">
    <property type="entry name" value="CBS-domain pair"/>
    <property type="match status" value="1"/>
</dbReference>
<feature type="domain" description="CBS" evidence="10">
    <location>
        <begin position="237"/>
        <end position="295"/>
    </location>
</feature>
<feature type="non-terminal residue" evidence="11">
    <location>
        <position position="1"/>
    </location>
</feature>
<dbReference type="InterPro" id="IPR006668">
    <property type="entry name" value="Mg_transptr_MgtE_intracell_dom"/>
</dbReference>
<reference evidence="11 12" key="1">
    <citation type="journal article" date="2014" name="Environ. Microbiol.">
        <title>The nitrate-ammonifying and nosZ-carrying bacterium Bacillus vireti is a potent source and sink for nitric and nitrous oxide under high nitrate conditions.</title>
        <authorList>
            <person name="Mania D."/>
            <person name="Heylen K."/>
            <person name="van Spanning R.J."/>
            <person name="Frostegard A."/>
        </authorList>
    </citation>
    <scope>NUCLEOTIDE SEQUENCE [LARGE SCALE GENOMIC DNA]</scope>
    <source>
        <strain evidence="11 12">LMG 21834</strain>
    </source>
</reference>
<dbReference type="InterPro" id="IPR036739">
    <property type="entry name" value="SLC41_membr_dom_sf"/>
</dbReference>
<comment type="caution">
    <text evidence="11">The sequence shown here is derived from an EMBL/GenBank/DDBJ whole genome shotgun (WGS) entry which is preliminary data.</text>
</comment>
<proteinExistence type="inferred from homology"/>
<sequence>PAPRTARAWNGDQHSLLTQPIFKPHHGKGACASMIKDMTQDEITLYIIKTLKENKKVEFEAVIEELHPYDVAKIYQDLPEKHKGRFLLFLKFDVLADLMEELDKEEQLDLLNKLGIEKSSKVLDLMDNDDLASLLNELSPEKKDSLLSGMKTEESNAVKGIMNYPPETAGRIMTNRFVWIRDYFSVREAVDKFKVFAEFAESINYLYVIDEARKLVGVVSYRDLLLAEPEEKIRTIMYERVISVTAAADQEVVAKIAERYDFLAIPVVDVDNVLVGIVTVDDIIDIVIKEANEDIEKLSASGKSIDFETKTLVAAARRLPWLILLLFIGLISGRIISSFEDTLQQVVALAFFMPMIAGMTGNTGTQSLAVVVRGLISHDIDKGVVTRLVMRELGVGITIGVTCAILISIIAYIWQGNLILGAVVGCSLFFTLIIGTLAGTIIPLILYRFKIDPAVASGPLITTLNDIFSLLTYFGIATMFLKHLM</sequence>
<dbReference type="SUPFAM" id="SSF161093">
    <property type="entry name" value="MgtE membrane domain-like"/>
    <property type="match status" value="1"/>
</dbReference>
<dbReference type="PANTHER" id="PTHR43773:SF1">
    <property type="entry name" value="MAGNESIUM TRANSPORTER MGTE"/>
    <property type="match status" value="1"/>
</dbReference>
<dbReference type="Gene3D" id="1.10.357.20">
    <property type="entry name" value="SLC41 divalent cation transporters, integral membrane domain"/>
    <property type="match status" value="1"/>
</dbReference>
<gene>
    <name evidence="11" type="ORF">BAVI_13604</name>
</gene>
<evidence type="ECO:0000256" key="8">
    <source>
        <dbReference type="PROSITE-ProRule" id="PRU00703"/>
    </source>
</evidence>
<dbReference type="GO" id="GO:0005886">
    <property type="term" value="C:plasma membrane"/>
    <property type="evidence" value="ECO:0007669"/>
    <property type="project" value="UniProtKB-SubCell"/>
</dbReference>
<dbReference type="SMART" id="SM00924">
    <property type="entry name" value="MgtE_N"/>
    <property type="match status" value="1"/>
</dbReference>
<evidence type="ECO:0000256" key="2">
    <source>
        <dbReference type="ARBA" id="ARBA00009749"/>
    </source>
</evidence>
<feature type="transmembrane region" description="Helical" evidence="9">
    <location>
        <begin position="459"/>
        <end position="481"/>
    </location>
</feature>
<protein>
    <recommendedName>
        <fullName evidence="9">Magnesium transporter MgtE</fullName>
    </recommendedName>
</protein>
<dbReference type="Proteomes" id="UP000018877">
    <property type="component" value="Unassembled WGS sequence"/>
</dbReference>
<dbReference type="EMBL" id="ALAN01000074">
    <property type="protein sequence ID" value="ETI68248.1"/>
    <property type="molecule type" value="Genomic_DNA"/>
</dbReference>
<evidence type="ECO:0000256" key="6">
    <source>
        <dbReference type="ARBA" id="ARBA00022989"/>
    </source>
</evidence>
<keyword evidence="5 9" id="KW-0460">Magnesium</keyword>
<keyword evidence="9" id="KW-1003">Cell membrane</keyword>
<comment type="subunit">
    <text evidence="9">Homodimer.</text>
</comment>
<dbReference type="Gene3D" id="3.10.580.10">
    <property type="entry name" value="CBS-domain"/>
    <property type="match status" value="1"/>
</dbReference>
<name>A0AB94IMQ8_9BACI</name>
<organism evidence="11 12">
    <name type="scientific">Neobacillus vireti LMG 21834</name>
    <dbReference type="NCBI Taxonomy" id="1131730"/>
    <lineage>
        <taxon>Bacteria</taxon>
        <taxon>Bacillati</taxon>
        <taxon>Bacillota</taxon>
        <taxon>Bacilli</taxon>
        <taxon>Bacillales</taxon>
        <taxon>Bacillaceae</taxon>
        <taxon>Neobacillus</taxon>
    </lineage>
</organism>
<keyword evidence="12" id="KW-1185">Reference proteome</keyword>
<dbReference type="Gene3D" id="1.25.60.10">
    <property type="entry name" value="MgtE N-terminal domain-like"/>
    <property type="match status" value="1"/>
</dbReference>
<evidence type="ECO:0000256" key="5">
    <source>
        <dbReference type="ARBA" id="ARBA00022842"/>
    </source>
</evidence>
<feature type="transmembrane region" description="Helical" evidence="9">
    <location>
        <begin position="420"/>
        <end position="447"/>
    </location>
</feature>
<dbReference type="AlphaFoldDB" id="A0AB94IMQ8"/>
<evidence type="ECO:0000313" key="11">
    <source>
        <dbReference type="EMBL" id="ETI68248.1"/>
    </source>
</evidence>
<accession>A0AB94IMQ8</accession>
<dbReference type="NCBIfam" id="TIGR00400">
    <property type="entry name" value="mgtE"/>
    <property type="match status" value="1"/>
</dbReference>
<evidence type="ECO:0000256" key="3">
    <source>
        <dbReference type="ARBA" id="ARBA00022448"/>
    </source>
</evidence>